<dbReference type="InParanoid" id="K5VSP1"/>
<accession>K5VSP1</accession>
<dbReference type="GeneID" id="18909240"/>
<dbReference type="Proteomes" id="UP000008370">
    <property type="component" value="Unassembled WGS sequence"/>
</dbReference>
<dbReference type="RefSeq" id="XP_007397209.1">
    <property type="nucleotide sequence ID" value="XM_007397147.1"/>
</dbReference>
<dbReference type="HOGENOM" id="CLU_2831994_0_0_1"/>
<dbReference type="AlphaFoldDB" id="K5VSP1"/>
<keyword evidence="1" id="KW-0812">Transmembrane</keyword>
<dbReference type="KEGG" id="pco:PHACADRAFT_162913"/>
<protein>
    <submittedName>
        <fullName evidence="2">Uncharacterized protein</fullName>
    </submittedName>
</protein>
<organism evidence="2 3">
    <name type="scientific">Phanerochaete carnosa (strain HHB-10118-sp)</name>
    <name type="common">White-rot fungus</name>
    <name type="synonym">Peniophora carnosa</name>
    <dbReference type="NCBI Taxonomy" id="650164"/>
    <lineage>
        <taxon>Eukaryota</taxon>
        <taxon>Fungi</taxon>
        <taxon>Dikarya</taxon>
        <taxon>Basidiomycota</taxon>
        <taxon>Agaricomycotina</taxon>
        <taxon>Agaricomycetes</taxon>
        <taxon>Polyporales</taxon>
        <taxon>Phanerochaetaceae</taxon>
        <taxon>Phanerochaete</taxon>
    </lineage>
</organism>
<gene>
    <name evidence="2" type="ORF">PHACADRAFT_162913</name>
</gene>
<name>K5VSP1_PHACS</name>
<sequence>MGYDELEELQSWSPAINWVVVLGFAAVFGVLLWFLGGNRIVKRFAAGRGRGLYRRVNENDVEKLED</sequence>
<evidence type="ECO:0000313" key="3">
    <source>
        <dbReference type="Proteomes" id="UP000008370"/>
    </source>
</evidence>
<keyword evidence="3" id="KW-1185">Reference proteome</keyword>
<proteinExistence type="predicted"/>
<evidence type="ECO:0000313" key="2">
    <source>
        <dbReference type="EMBL" id="EKM54518.1"/>
    </source>
</evidence>
<reference evidence="2 3" key="1">
    <citation type="journal article" date="2012" name="BMC Genomics">
        <title>Comparative genomics of the white-rot fungi, Phanerochaete carnosa and P. chrysosporium, to elucidate the genetic basis of the distinct wood types they colonize.</title>
        <authorList>
            <person name="Suzuki H."/>
            <person name="MacDonald J."/>
            <person name="Syed K."/>
            <person name="Salamov A."/>
            <person name="Hori C."/>
            <person name="Aerts A."/>
            <person name="Henrissat B."/>
            <person name="Wiebenga A."/>
            <person name="vanKuyk P.A."/>
            <person name="Barry K."/>
            <person name="Lindquist E."/>
            <person name="LaButti K."/>
            <person name="Lapidus A."/>
            <person name="Lucas S."/>
            <person name="Coutinho P."/>
            <person name="Gong Y."/>
            <person name="Samejima M."/>
            <person name="Mahadevan R."/>
            <person name="Abou-Zaid M."/>
            <person name="de Vries R.P."/>
            <person name="Igarashi K."/>
            <person name="Yadav J.S."/>
            <person name="Grigoriev I.V."/>
            <person name="Master E.R."/>
        </authorList>
    </citation>
    <scope>NUCLEOTIDE SEQUENCE [LARGE SCALE GENOMIC DNA]</scope>
    <source>
        <strain evidence="2 3">HHB-10118-sp</strain>
    </source>
</reference>
<evidence type="ECO:0000256" key="1">
    <source>
        <dbReference type="SAM" id="Phobius"/>
    </source>
</evidence>
<feature type="transmembrane region" description="Helical" evidence="1">
    <location>
        <begin position="15"/>
        <end position="35"/>
    </location>
</feature>
<keyword evidence="1" id="KW-0472">Membrane</keyword>
<keyword evidence="1" id="KW-1133">Transmembrane helix</keyword>
<dbReference type="EMBL" id="JH930473">
    <property type="protein sequence ID" value="EKM54518.1"/>
    <property type="molecule type" value="Genomic_DNA"/>
</dbReference>